<sequence>MRIPRSKIRAAKVTKGVTPLFARKGKKAQQVVSASTLHNHQTGDDKIPLDCEEPKISTLGSHNNTNNSSYHIAAHQWIYYVATYARIEMLTLSTADIVGFVPPPAALPYLVSAQLLRFNGQTQTLCPLTAHHWHRVFSTITNLAVRLESMLFNARKL</sequence>
<dbReference type="EMBL" id="CAJHJT010000012">
    <property type="protein sequence ID" value="CAD7000140.1"/>
    <property type="molecule type" value="Genomic_DNA"/>
</dbReference>
<evidence type="ECO:0000313" key="2">
    <source>
        <dbReference type="Proteomes" id="UP000606786"/>
    </source>
</evidence>
<protein>
    <submittedName>
        <fullName evidence="1">(Mediterranean fruit fly) hypothetical protein</fullName>
    </submittedName>
</protein>
<keyword evidence="2" id="KW-1185">Reference proteome</keyword>
<proteinExistence type="predicted"/>
<gene>
    <name evidence="1" type="ORF">CCAP1982_LOCUS8633</name>
</gene>
<dbReference type="Proteomes" id="UP000606786">
    <property type="component" value="Unassembled WGS sequence"/>
</dbReference>
<reference evidence="1" key="1">
    <citation type="submission" date="2020-11" db="EMBL/GenBank/DDBJ databases">
        <authorList>
            <person name="Whitehead M."/>
        </authorList>
    </citation>
    <scope>NUCLEOTIDE SEQUENCE</scope>
    <source>
        <strain evidence="1">EGII</strain>
    </source>
</reference>
<accession>A0A811UMU6</accession>
<comment type="caution">
    <text evidence="1">The sequence shown here is derived from an EMBL/GenBank/DDBJ whole genome shotgun (WGS) entry which is preliminary data.</text>
</comment>
<evidence type="ECO:0000313" key="1">
    <source>
        <dbReference type="EMBL" id="CAD7000140.1"/>
    </source>
</evidence>
<organism evidence="1 2">
    <name type="scientific">Ceratitis capitata</name>
    <name type="common">Mediterranean fruit fly</name>
    <name type="synonym">Tephritis capitata</name>
    <dbReference type="NCBI Taxonomy" id="7213"/>
    <lineage>
        <taxon>Eukaryota</taxon>
        <taxon>Metazoa</taxon>
        <taxon>Ecdysozoa</taxon>
        <taxon>Arthropoda</taxon>
        <taxon>Hexapoda</taxon>
        <taxon>Insecta</taxon>
        <taxon>Pterygota</taxon>
        <taxon>Neoptera</taxon>
        <taxon>Endopterygota</taxon>
        <taxon>Diptera</taxon>
        <taxon>Brachycera</taxon>
        <taxon>Muscomorpha</taxon>
        <taxon>Tephritoidea</taxon>
        <taxon>Tephritidae</taxon>
        <taxon>Ceratitis</taxon>
        <taxon>Ceratitis</taxon>
    </lineage>
</organism>
<name>A0A811UMU6_CERCA</name>
<dbReference type="AlphaFoldDB" id="A0A811UMU6"/>